<evidence type="ECO:0000256" key="8">
    <source>
        <dbReference type="ARBA" id="ARBA00023004"/>
    </source>
</evidence>
<evidence type="ECO:0000256" key="16">
    <source>
        <dbReference type="RuleBase" id="RU003357"/>
    </source>
</evidence>
<keyword evidence="21" id="KW-1185">Reference proteome</keyword>
<keyword evidence="4 14" id="KW-1134">Transmembrane beta strand</keyword>
<evidence type="ECO:0000256" key="2">
    <source>
        <dbReference type="ARBA" id="ARBA00009810"/>
    </source>
</evidence>
<feature type="domain" description="TonB-dependent receptor-like beta-barrel" evidence="18">
    <location>
        <begin position="230"/>
        <end position="679"/>
    </location>
</feature>
<dbReference type="Gene3D" id="2.40.170.20">
    <property type="entry name" value="TonB-dependent receptor, beta-barrel domain"/>
    <property type="match status" value="1"/>
</dbReference>
<feature type="domain" description="TonB-dependent receptor plug" evidence="19">
    <location>
        <begin position="54"/>
        <end position="149"/>
    </location>
</feature>
<evidence type="ECO:0000256" key="10">
    <source>
        <dbReference type="ARBA" id="ARBA00023077"/>
    </source>
</evidence>
<protein>
    <submittedName>
        <fullName evidence="20">Iron complex outermembrane receptor protein</fullName>
    </submittedName>
</protein>
<dbReference type="EMBL" id="JACHWZ010000014">
    <property type="protein sequence ID" value="MBB3062252.1"/>
    <property type="molecule type" value="Genomic_DNA"/>
</dbReference>
<keyword evidence="10 16" id="KW-0798">TonB box</keyword>
<sequence>MNSAKHLLPLAIALHSATAAAADSVEEEVVVTGRAQEFYLESETRVGTKVATDIMDIPQSVQVLSAQLMRDQAARQVTDLYRAVAGVSEFSYSGVTFRGFRDDANVFYDGVRGDPYSGFGVPQLFNFERVEILKGPAGALYGGGEPGGTINYVSKKPRFEENTEVNLTAGNYDRLGGSVDTTGGLSESVAYRFGTFYEEQDSFRNNADAANQEVAGGLLFELAENTRLTTTFDYIEQDLGGNRLRGVPVDDDGNFLVDRSYNANEKGDFQDLEALVLQATLDHWFSKNLSLSTTLRQLDNERDQQYHESRGWVDVNGDDKEDVNDGTIKREYRKQHRQNAETSLTADFVYALDTASIDHQILFGGDYHKVDTEYDYFRARYEADGVVNLNIFELNYGETDPSTYNLRNMGSDGAKSDRYSVYLQDQMELGPLWSALVGVRHDTFEDTAKASGYRFEDNALVPRASLVFKPLDHTSLYLNYSESFNPIGLGEQEDVSEEGSLDPETGNQIELGIKSEWLDGSMMTTLAVYTITKKDVTMANPDDGGLDDGIPALINVGKVESQGFEATLVGDLSDSWTITANYAYNDTRMVKGAEGQYLINTIIENDRFSDRFANAPRHQAGLWSRYDFPSINSSIAFGADYVSEQFSFNGQRVKPFTVFDLSWSTAWNDTLVQVNVKNLLDKEYAVSGFNERNGHFPGDPRELVVQVTQNF</sequence>
<dbReference type="GO" id="GO:0038023">
    <property type="term" value="F:signaling receptor activity"/>
    <property type="evidence" value="ECO:0007669"/>
    <property type="project" value="InterPro"/>
</dbReference>
<evidence type="ECO:0000259" key="19">
    <source>
        <dbReference type="Pfam" id="PF07715"/>
    </source>
</evidence>
<evidence type="ECO:0000256" key="14">
    <source>
        <dbReference type="PROSITE-ProRule" id="PRU01360"/>
    </source>
</evidence>
<dbReference type="SUPFAM" id="SSF56935">
    <property type="entry name" value="Porins"/>
    <property type="match status" value="1"/>
</dbReference>
<dbReference type="InterPro" id="IPR012910">
    <property type="entry name" value="Plug_dom"/>
</dbReference>
<keyword evidence="11 14" id="KW-0472">Membrane</keyword>
<evidence type="ECO:0000256" key="6">
    <source>
        <dbReference type="ARBA" id="ARBA00022692"/>
    </source>
</evidence>
<dbReference type="PANTHER" id="PTHR32552">
    <property type="entry name" value="FERRICHROME IRON RECEPTOR-RELATED"/>
    <property type="match status" value="1"/>
</dbReference>
<dbReference type="PROSITE" id="PS52016">
    <property type="entry name" value="TONB_DEPENDENT_REC_3"/>
    <property type="match status" value="1"/>
</dbReference>
<evidence type="ECO:0000256" key="13">
    <source>
        <dbReference type="ARBA" id="ARBA00023237"/>
    </source>
</evidence>
<evidence type="ECO:0000256" key="5">
    <source>
        <dbReference type="ARBA" id="ARBA00022496"/>
    </source>
</evidence>
<comment type="similarity">
    <text evidence="2 14 16">Belongs to the TonB-dependent receptor family.</text>
</comment>
<dbReference type="GO" id="GO:0015344">
    <property type="term" value="F:siderophore uptake transmembrane transporter activity"/>
    <property type="evidence" value="ECO:0007669"/>
    <property type="project" value="TreeGrafter"/>
</dbReference>
<keyword evidence="7 17" id="KW-0732">Signal</keyword>
<keyword evidence="6 14" id="KW-0812">Transmembrane</keyword>
<evidence type="ECO:0000256" key="3">
    <source>
        <dbReference type="ARBA" id="ARBA00022448"/>
    </source>
</evidence>
<dbReference type="InterPro" id="IPR010917">
    <property type="entry name" value="TonB_rcpt_CS"/>
</dbReference>
<evidence type="ECO:0000256" key="1">
    <source>
        <dbReference type="ARBA" id="ARBA00004571"/>
    </source>
</evidence>
<feature type="signal peptide" evidence="17">
    <location>
        <begin position="1"/>
        <end position="21"/>
    </location>
</feature>
<organism evidence="20 21">
    <name type="scientific">Microbulbifer rhizosphaerae</name>
    <dbReference type="NCBI Taxonomy" id="1562603"/>
    <lineage>
        <taxon>Bacteria</taxon>
        <taxon>Pseudomonadati</taxon>
        <taxon>Pseudomonadota</taxon>
        <taxon>Gammaproteobacteria</taxon>
        <taxon>Cellvibrionales</taxon>
        <taxon>Microbulbiferaceae</taxon>
        <taxon>Microbulbifer</taxon>
    </lineage>
</organism>
<proteinExistence type="inferred from homology"/>
<dbReference type="InterPro" id="IPR010105">
    <property type="entry name" value="TonB_sidphr_rcpt"/>
</dbReference>
<dbReference type="PANTHER" id="PTHR32552:SF68">
    <property type="entry name" value="FERRICHROME OUTER MEMBRANE TRANSPORTER_PHAGE RECEPTOR"/>
    <property type="match status" value="1"/>
</dbReference>
<evidence type="ECO:0000256" key="7">
    <source>
        <dbReference type="ARBA" id="ARBA00022729"/>
    </source>
</evidence>
<dbReference type="Pfam" id="PF00593">
    <property type="entry name" value="TonB_dep_Rec_b-barrel"/>
    <property type="match status" value="1"/>
</dbReference>
<feature type="chain" id="PRO_5031296451" evidence="17">
    <location>
        <begin position="22"/>
        <end position="711"/>
    </location>
</feature>
<dbReference type="NCBIfam" id="TIGR01783">
    <property type="entry name" value="TonB-siderophor"/>
    <property type="match status" value="1"/>
</dbReference>
<evidence type="ECO:0000313" key="20">
    <source>
        <dbReference type="EMBL" id="MBB3062252.1"/>
    </source>
</evidence>
<evidence type="ECO:0000256" key="4">
    <source>
        <dbReference type="ARBA" id="ARBA00022452"/>
    </source>
</evidence>
<dbReference type="RefSeq" id="WP_221192028.1">
    <property type="nucleotide sequence ID" value="NZ_JACHWZ010000014.1"/>
</dbReference>
<gene>
    <name evidence="20" type="ORF">FHS09_003097</name>
</gene>
<reference evidence="20 21" key="1">
    <citation type="submission" date="2020-08" db="EMBL/GenBank/DDBJ databases">
        <title>Genomic Encyclopedia of Type Strains, Phase III (KMG-III): the genomes of soil and plant-associated and newly described type strains.</title>
        <authorList>
            <person name="Whitman W."/>
        </authorList>
    </citation>
    <scope>NUCLEOTIDE SEQUENCE [LARGE SCALE GENOMIC DNA]</scope>
    <source>
        <strain evidence="20 21">CECT 8799</strain>
    </source>
</reference>
<comment type="subcellular location">
    <subcellularLocation>
        <location evidence="1 14">Cell outer membrane</location>
        <topology evidence="1 14">Multi-pass membrane protein</topology>
    </subcellularLocation>
</comment>
<evidence type="ECO:0000259" key="18">
    <source>
        <dbReference type="Pfam" id="PF00593"/>
    </source>
</evidence>
<name>A0A7W4WDK3_9GAMM</name>
<keyword evidence="8" id="KW-0408">Iron</keyword>
<dbReference type="CDD" id="cd01347">
    <property type="entry name" value="ligand_gated_channel"/>
    <property type="match status" value="1"/>
</dbReference>
<keyword evidence="3 14" id="KW-0813">Transport</keyword>
<evidence type="ECO:0000256" key="11">
    <source>
        <dbReference type="ARBA" id="ARBA00023136"/>
    </source>
</evidence>
<dbReference type="Pfam" id="PF07715">
    <property type="entry name" value="Plug"/>
    <property type="match status" value="1"/>
</dbReference>
<accession>A0A7W4WDK3</accession>
<evidence type="ECO:0000313" key="21">
    <source>
        <dbReference type="Proteomes" id="UP000535937"/>
    </source>
</evidence>
<dbReference type="InterPro" id="IPR000531">
    <property type="entry name" value="Beta-barrel_TonB"/>
</dbReference>
<evidence type="ECO:0000256" key="9">
    <source>
        <dbReference type="ARBA" id="ARBA00023065"/>
    </source>
</evidence>
<evidence type="ECO:0000256" key="15">
    <source>
        <dbReference type="PROSITE-ProRule" id="PRU10144"/>
    </source>
</evidence>
<keyword evidence="9" id="KW-0406">Ion transport</keyword>
<dbReference type="Gene3D" id="2.170.130.10">
    <property type="entry name" value="TonB-dependent receptor, plug domain"/>
    <property type="match status" value="1"/>
</dbReference>
<dbReference type="InterPro" id="IPR036942">
    <property type="entry name" value="Beta-barrel_TonB_sf"/>
</dbReference>
<dbReference type="Proteomes" id="UP000535937">
    <property type="component" value="Unassembled WGS sequence"/>
</dbReference>
<dbReference type="GO" id="GO:0015891">
    <property type="term" value="P:siderophore transport"/>
    <property type="evidence" value="ECO:0007669"/>
    <property type="project" value="InterPro"/>
</dbReference>
<dbReference type="PROSITE" id="PS01156">
    <property type="entry name" value="TONB_DEPENDENT_REC_2"/>
    <property type="match status" value="1"/>
</dbReference>
<keyword evidence="13 14" id="KW-0998">Cell outer membrane</keyword>
<dbReference type="GO" id="GO:0009279">
    <property type="term" value="C:cell outer membrane"/>
    <property type="evidence" value="ECO:0007669"/>
    <property type="project" value="UniProtKB-SubCell"/>
</dbReference>
<evidence type="ECO:0000256" key="12">
    <source>
        <dbReference type="ARBA" id="ARBA00023170"/>
    </source>
</evidence>
<dbReference type="InterPro" id="IPR039426">
    <property type="entry name" value="TonB-dep_rcpt-like"/>
</dbReference>
<dbReference type="AlphaFoldDB" id="A0A7W4WDK3"/>
<comment type="caution">
    <text evidence="20">The sequence shown here is derived from an EMBL/GenBank/DDBJ whole genome shotgun (WGS) entry which is preliminary data.</text>
</comment>
<feature type="short sequence motif" description="TonB C-terminal box" evidence="15">
    <location>
        <begin position="694"/>
        <end position="711"/>
    </location>
</feature>
<dbReference type="InterPro" id="IPR037066">
    <property type="entry name" value="Plug_dom_sf"/>
</dbReference>
<keyword evidence="5" id="KW-0410">Iron transport</keyword>
<evidence type="ECO:0000256" key="17">
    <source>
        <dbReference type="SAM" id="SignalP"/>
    </source>
</evidence>
<keyword evidence="12 20" id="KW-0675">Receptor</keyword>